<keyword evidence="1" id="KW-0472">Membrane</keyword>
<comment type="caution">
    <text evidence="2">The sequence shown here is derived from an EMBL/GenBank/DDBJ whole genome shotgun (WGS) entry which is preliminary data.</text>
</comment>
<name>A0A852TEX9_9BACI</name>
<reference evidence="3" key="1">
    <citation type="submission" date="2020-07" db="EMBL/GenBank/DDBJ databases">
        <authorList>
            <person name="Partida-Martinez L."/>
            <person name="Huntemann M."/>
            <person name="Clum A."/>
            <person name="Wang J."/>
            <person name="Palaniappan K."/>
            <person name="Ritter S."/>
            <person name="Chen I.-M."/>
            <person name="Stamatis D."/>
            <person name="Reddy T."/>
            <person name="O'Malley R."/>
            <person name="Daum C."/>
            <person name="Shapiro N."/>
            <person name="Ivanova N."/>
            <person name="Kyrpides N."/>
            <person name="Woyke T."/>
        </authorList>
    </citation>
    <scope>NUCLEOTIDE SEQUENCE [LARGE SCALE GENOMIC DNA]</scope>
    <source>
        <strain evidence="3">AT2.8</strain>
    </source>
</reference>
<gene>
    <name evidence="2" type="ORF">F4694_003116</name>
</gene>
<accession>A0A852TEX9</accession>
<sequence>MFNLGAPFTFFVLYTVVWIAGYFLWAVKSEK</sequence>
<evidence type="ECO:0000256" key="1">
    <source>
        <dbReference type="SAM" id="Phobius"/>
    </source>
</evidence>
<proteinExistence type="predicted"/>
<dbReference type="AlphaFoldDB" id="A0A852TEX9"/>
<protein>
    <submittedName>
        <fullName evidence="2">Uncharacterized protein</fullName>
    </submittedName>
</protein>
<evidence type="ECO:0000313" key="2">
    <source>
        <dbReference type="EMBL" id="NYE06336.1"/>
    </source>
</evidence>
<keyword evidence="1" id="KW-1133">Transmembrane helix</keyword>
<feature type="transmembrane region" description="Helical" evidence="1">
    <location>
        <begin position="6"/>
        <end position="27"/>
    </location>
</feature>
<dbReference type="EMBL" id="JACCBX010000006">
    <property type="protein sequence ID" value="NYE06336.1"/>
    <property type="molecule type" value="Genomic_DNA"/>
</dbReference>
<evidence type="ECO:0000313" key="3">
    <source>
        <dbReference type="Proteomes" id="UP000548423"/>
    </source>
</evidence>
<organism evidence="2 3">
    <name type="scientific">Neobacillus niacini</name>
    <dbReference type="NCBI Taxonomy" id="86668"/>
    <lineage>
        <taxon>Bacteria</taxon>
        <taxon>Bacillati</taxon>
        <taxon>Bacillota</taxon>
        <taxon>Bacilli</taxon>
        <taxon>Bacillales</taxon>
        <taxon>Bacillaceae</taxon>
        <taxon>Neobacillus</taxon>
    </lineage>
</organism>
<dbReference type="Proteomes" id="UP000548423">
    <property type="component" value="Unassembled WGS sequence"/>
</dbReference>
<reference evidence="3" key="2">
    <citation type="submission" date="2020-08" db="EMBL/GenBank/DDBJ databases">
        <title>The Agave Microbiome: Exploring the role of microbial communities in plant adaptations to desert environments.</title>
        <authorList>
            <person name="Partida-Martinez L.P."/>
        </authorList>
    </citation>
    <scope>NUCLEOTIDE SEQUENCE [LARGE SCALE GENOMIC DNA]</scope>
    <source>
        <strain evidence="3">AT2.8</strain>
    </source>
</reference>
<keyword evidence="1" id="KW-0812">Transmembrane</keyword>